<evidence type="ECO:0000313" key="12">
    <source>
        <dbReference type="Proteomes" id="UP001596137"/>
    </source>
</evidence>
<dbReference type="InterPro" id="IPR035070">
    <property type="entry name" value="Streptogrisin_prodomain"/>
</dbReference>
<reference evidence="12" key="1">
    <citation type="journal article" date="2019" name="Int. J. Syst. Evol. Microbiol.">
        <title>The Global Catalogue of Microorganisms (GCM) 10K type strain sequencing project: providing services to taxonomists for standard genome sequencing and annotation.</title>
        <authorList>
            <consortium name="The Broad Institute Genomics Platform"/>
            <consortium name="The Broad Institute Genome Sequencing Center for Infectious Disease"/>
            <person name="Wu L."/>
            <person name="Ma J."/>
        </authorList>
    </citation>
    <scope>NUCLEOTIDE SEQUENCE [LARGE SCALE GENOMIC DNA]</scope>
    <source>
        <strain evidence="12">JCM 30346</strain>
    </source>
</reference>
<comment type="caution">
    <text evidence="11">The sequence shown here is derived from an EMBL/GenBank/DDBJ whole genome shotgun (WGS) entry which is preliminary data.</text>
</comment>
<evidence type="ECO:0000256" key="9">
    <source>
        <dbReference type="SAM" id="SignalP"/>
    </source>
</evidence>
<dbReference type="PRINTS" id="PR00861">
    <property type="entry name" value="ALYTICPTASE"/>
</dbReference>
<dbReference type="RefSeq" id="WP_380759689.1">
    <property type="nucleotide sequence ID" value="NZ_JBHSRF010000063.1"/>
</dbReference>
<dbReference type="SUPFAM" id="SSF54806">
    <property type="entry name" value="Alpha-lytic protease prodomain"/>
    <property type="match status" value="1"/>
</dbReference>
<organism evidence="11 12">
    <name type="scientific">Sphaerisporangium aureirubrum</name>
    <dbReference type="NCBI Taxonomy" id="1544736"/>
    <lineage>
        <taxon>Bacteria</taxon>
        <taxon>Bacillati</taxon>
        <taxon>Actinomycetota</taxon>
        <taxon>Actinomycetes</taxon>
        <taxon>Streptosporangiales</taxon>
        <taxon>Streptosporangiaceae</taxon>
        <taxon>Sphaerisporangium</taxon>
    </lineage>
</organism>
<keyword evidence="2" id="KW-0645">Protease</keyword>
<evidence type="ECO:0000256" key="4">
    <source>
        <dbReference type="ARBA" id="ARBA00022801"/>
    </source>
</evidence>
<feature type="chain" id="PRO_5047186331" evidence="9">
    <location>
        <begin position="28"/>
        <end position="495"/>
    </location>
</feature>
<keyword evidence="3 9" id="KW-0732">Signal</keyword>
<dbReference type="InterPro" id="IPR009003">
    <property type="entry name" value="Peptidase_S1_PA"/>
</dbReference>
<feature type="signal peptide" evidence="9">
    <location>
        <begin position="1"/>
        <end position="27"/>
    </location>
</feature>
<comment type="similarity">
    <text evidence="1">Belongs to the peptidase S1 family.</text>
</comment>
<dbReference type="InterPro" id="IPR004236">
    <property type="entry name" value="Pept_S1_alpha_lytic"/>
</dbReference>
<evidence type="ECO:0000256" key="7">
    <source>
        <dbReference type="ARBA" id="ARBA00023157"/>
    </source>
</evidence>
<dbReference type="InterPro" id="IPR001316">
    <property type="entry name" value="Pept_S1A_streptogrisin"/>
</dbReference>
<feature type="region of interest" description="Disordered" evidence="8">
    <location>
        <begin position="389"/>
        <end position="409"/>
    </location>
</feature>
<evidence type="ECO:0000256" key="8">
    <source>
        <dbReference type="SAM" id="MobiDB-lite"/>
    </source>
</evidence>
<dbReference type="EMBL" id="JBHSRF010000063">
    <property type="protein sequence ID" value="MFC6085493.1"/>
    <property type="molecule type" value="Genomic_DNA"/>
</dbReference>
<evidence type="ECO:0000256" key="5">
    <source>
        <dbReference type="ARBA" id="ARBA00022825"/>
    </source>
</evidence>
<gene>
    <name evidence="11" type="ORF">ACFP1K_30300</name>
</gene>
<feature type="domain" description="Peptidase S1A alpha-lytic prodomain" evidence="10">
    <location>
        <begin position="124"/>
        <end position="178"/>
    </location>
</feature>
<dbReference type="CDD" id="cd21112">
    <property type="entry name" value="alphaLP-like"/>
    <property type="match status" value="1"/>
</dbReference>
<evidence type="ECO:0000256" key="1">
    <source>
        <dbReference type="ARBA" id="ARBA00007664"/>
    </source>
</evidence>
<dbReference type="Gene3D" id="2.60.120.380">
    <property type="match status" value="1"/>
</dbReference>
<keyword evidence="4" id="KW-0378">Hydrolase</keyword>
<dbReference type="Gene3D" id="2.40.10.10">
    <property type="entry name" value="Trypsin-like serine proteases"/>
    <property type="match status" value="2"/>
</dbReference>
<feature type="compositionally biased region" description="Polar residues" evidence="8">
    <location>
        <begin position="397"/>
        <end position="409"/>
    </location>
</feature>
<dbReference type="InterPro" id="IPR037295">
    <property type="entry name" value="Alpha-lytic_protease_prodomain"/>
</dbReference>
<evidence type="ECO:0000256" key="2">
    <source>
        <dbReference type="ARBA" id="ARBA00022670"/>
    </source>
</evidence>
<evidence type="ECO:0000256" key="3">
    <source>
        <dbReference type="ARBA" id="ARBA00022729"/>
    </source>
</evidence>
<keyword evidence="5" id="KW-0720">Serine protease</keyword>
<keyword evidence="7" id="KW-1015">Disulfide bond</keyword>
<evidence type="ECO:0000259" key="10">
    <source>
        <dbReference type="Pfam" id="PF02983"/>
    </source>
</evidence>
<evidence type="ECO:0000313" key="11">
    <source>
        <dbReference type="EMBL" id="MFC6085493.1"/>
    </source>
</evidence>
<keyword evidence="12" id="KW-1185">Reference proteome</keyword>
<dbReference type="Gene3D" id="3.30.300.50">
    <property type="match status" value="2"/>
</dbReference>
<protein>
    <submittedName>
        <fullName evidence="11">S1 family peptidase</fullName>
    </submittedName>
</protein>
<dbReference type="InterPro" id="IPR043504">
    <property type="entry name" value="Peptidase_S1_PA_chymotrypsin"/>
</dbReference>
<accession>A0ABW1NR65</accession>
<dbReference type="Pfam" id="PF02983">
    <property type="entry name" value="Pro_Al_protease"/>
    <property type="match status" value="1"/>
</dbReference>
<keyword evidence="6" id="KW-0865">Zymogen</keyword>
<sequence length="495" mass="50766">MLHRRTVTAGCALAISALTLLAAPAIADREPAAGTGSTALRPPGDMVSAMQRDLGLTKEQAESRLLNESRLGDVEVGLRKKISDSYAGSWLSGPTSATLTVATADPAAASSVTGTGVQAKVVKHSLATLNAAKDALDKAAAKAPKTAPVWYVDVRTNSVVVLSDQPAEAESFIAASGAGKGVVRVEKSGEKPELYYDLRGGDAYYINNSARCSIGFSVTRGSTPGFVSAGHCGSAGASTTGFNQVSQGTFQGSSFPTNDYSWISVNSNWTPQPWVAGSGGNVTVTGSTVAVEGTSICRSGSTTGWRCGTVQQRNTSVTYAQGTVYEVTRTNACAQPGDSGGSFISGTQAQGMTSGGSGNCTTGGTTYFQPVNEALSVYGLTLTTSGGTPPPTGCSGYQQTRSGSLSSGASVYQPDGSYYTTTASGTHRGCLDGPNGVDFDLYLQRWNGASWVNVASGITSGPDETVTYTGAAGNYRYRVHAYSGSGSYTMAYSAP</sequence>
<proteinExistence type="inferred from homology"/>
<evidence type="ECO:0000256" key="6">
    <source>
        <dbReference type="ARBA" id="ARBA00023145"/>
    </source>
</evidence>
<dbReference type="SUPFAM" id="SSF50494">
    <property type="entry name" value="Trypsin-like serine proteases"/>
    <property type="match status" value="1"/>
</dbReference>
<dbReference type="Proteomes" id="UP001596137">
    <property type="component" value="Unassembled WGS sequence"/>
</dbReference>
<name>A0ABW1NR65_9ACTN</name>